<feature type="signal peptide" evidence="1">
    <location>
        <begin position="1"/>
        <end position="20"/>
    </location>
</feature>
<dbReference type="Proteomes" id="UP000629025">
    <property type="component" value="Unassembled WGS sequence"/>
</dbReference>
<evidence type="ECO:0000313" key="3">
    <source>
        <dbReference type="Proteomes" id="UP000629025"/>
    </source>
</evidence>
<keyword evidence="3" id="KW-1185">Reference proteome</keyword>
<gene>
    <name evidence="2" type="ORF">GCM10011352_40960</name>
</gene>
<sequence>MKLFFLGLMLLGLNTVHATAADYSGQQMREIKSLSVEDVESIRLGKGWSLAKPAELNGYPGPRHVLDLAGELALTADQQRTMEQQFAAMKARAVAVGQRYLQAEQTIEQAFRTGQVDANSLSALLETSARAHAELRQVHLDSHLLTKQVLTPLQIADYSRLRGYDTGADAKHMH</sequence>
<evidence type="ECO:0000256" key="1">
    <source>
        <dbReference type="SAM" id="SignalP"/>
    </source>
</evidence>
<protein>
    <recommendedName>
        <fullName evidence="4">Heavy-metal resistance protein</fullName>
    </recommendedName>
</protein>
<feature type="chain" id="PRO_5045906492" description="Heavy-metal resistance protein" evidence="1">
    <location>
        <begin position="21"/>
        <end position="174"/>
    </location>
</feature>
<evidence type="ECO:0008006" key="4">
    <source>
        <dbReference type="Google" id="ProtNLM"/>
    </source>
</evidence>
<comment type="caution">
    <text evidence="2">The sequence shown here is derived from an EMBL/GenBank/DDBJ whole genome shotgun (WGS) entry which is preliminary data.</text>
</comment>
<dbReference type="Gene3D" id="1.20.120.1490">
    <property type="match status" value="1"/>
</dbReference>
<proteinExistence type="predicted"/>
<dbReference type="EMBL" id="BMIJ01000010">
    <property type="protein sequence ID" value="GGC10278.1"/>
    <property type="molecule type" value="Genomic_DNA"/>
</dbReference>
<dbReference type="RefSeq" id="WP_188751907.1">
    <property type="nucleotide sequence ID" value="NZ_BMIJ01000010.1"/>
</dbReference>
<organism evidence="2 3">
    <name type="scientific">Marinobacterium zhoushanense</name>
    <dbReference type="NCBI Taxonomy" id="1679163"/>
    <lineage>
        <taxon>Bacteria</taxon>
        <taxon>Pseudomonadati</taxon>
        <taxon>Pseudomonadota</taxon>
        <taxon>Gammaproteobacteria</taxon>
        <taxon>Oceanospirillales</taxon>
        <taxon>Oceanospirillaceae</taxon>
        <taxon>Marinobacterium</taxon>
    </lineage>
</organism>
<evidence type="ECO:0000313" key="2">
    <source>
        <dbReference type="EMBL" id="GGC10278.1"/>
    </source>
</evidence>
<keyword evidence="1" id="KW-0732">Signal</keyword>
<name>A0ABQ1KTQ3_9GAMM</name>
<reference evidence="3" key="1">
    <citation type="journal article" date="2019" name="Int. J. Syst. Evol. Microbiol.">
        <title>The Global Catalogue of Microorganisms (GCM) 10K type strain sequencing project: providing services to taxonomists for standard genome sequencing and annotation.</title>
        <authorList>
            <consortium name="The Broad Institute Genomics Platform"/>
            <consortium name="The Broad Institute Genome Sequencing Center for Infectious Disease"/>
            <person name="Wu L."/>
            <person name="Ma J."/>
        </authorList>
    </citation>
    <scope>NUCLEOTIDE SEQUENCE [LARGE SCALE GENOMIC DNA]</scope>
    <source>
        <strain evidence="3">CGMCC 1.15341</strain>
    </source>
</reference>
<accession>A0ABQ1KTQ3</accession>